<dbReference type="GO" id="GO:0006526">
    <property type="term" value="P:L-arginine biosynthetic process"/>
    <property type="evidence" value="ECO:0007669"/>
    <property type="project" value="UniProtKB-UniRule"/>
</dbReference>
<keyword evidence="2 3" id="KW-0012">Acyltransferase</keyword>
<dbReference type="GO" id="GO:0004042">
    <property type="term" value="F:L-glutamate N-acetyltransferase activity"/>
    <property type="evidence" value="ECO:0007669"/>
    <property type="project" value="UniProtKB-UniRule"/>
</dbReference>
<accession>A0A841IRY1</accession>
<dbReference type="Proteomes" id="UP000536604">
    <property type="component" value="Unassembled WGS sequence"/>
</dbReference>
<comment type="catalytic activity">
    <reaction evidence="2">
        <text>L-glutamate + acetyl-CoA = N-acetyl-L-glutamate + CoA + H(+)</text>
        <dbReference type="Rhea" id="RHEA:24292"/>
        <dbReference type="ChEBI" id="CHEBI:15378"/>
        <dbReference type="ChEBI" id="CHEBI:29985"/>
        <dbReference type="ChEBI" id="CHEBI:44337"/>
        <dbReference type="ChEBI" id="CHEBI:57287"/>
        <dbReference type="ChEBI" id="CHEBI:57288"/>
        <dbReference type="EC" id="2.3.1.1"/>
    </reaction>
</comment>
<evidence type="ECO:0000313" key="4">
    <source>
        <dbReference type="Proteomes" id="UP000536604"/>
    </source>
</evidence>
<comment type="subcellular location">
    <subcellularLocation>
        <location evidence="2">Cytoplasm</location>
    </subcellularLocation>
</comment>
<comment type="catalytic activity">
    <reaction evidence="2">
        <text>N(2)-acetyl-L-ornithine + L-glutamate = N-acetyl-L-glutamate + L-ornithine</text>
        <dbReference type="Rhea" id="RHEA:15349"/>
        <dbReference type="ChEBI" id="CHEBI:29985"/>
        <dbReference type="ChEBI" id="CHEBI:44337"/>
        <dbReference type="ChEBI" id="CHEBI:46911"/>
        <dbReference type="ChEBI" id="CHEBI:57805"/>
        <dbReference type="EC" id="2.3.1.35"/>
    </reaction>
</comment>
<dbReference type="GO" id="GO:0005737">
    <property type="term" value="C:cytoplasm"/>
    <property type="evidence" value="ECO:0007669"/>
    <property type="project" value="UniProtKB-SubCell"/>
</dbReference>
<dbReference type="UniPathway" id="UPA00068">
    <property type="reaction ID" value="UER00106"/>
</dbReference>
<dbReference type="InterPro" id="IPR016117">
    <property type="entry name" value="ArgJ-like_dom_sf"/>
</dbReference>
<protein>
    <recommendedName>
        <fullName evidence="2">Arginine biosynthesis bifunctional protein ArgJ</fullName>
    </recommendedName>
    <domain>
        <recommendedName>
            <fullName evidence="2">Glutamate N-acetyltransferase</fullName>
            <ecNumber evidence="2">2.3.1.35</ecNumber>
        </recommendedName>
        <alternativeName>
            <fullName evidence="2">Ornithine acetyltransferase</fullName>
            <shortName evidence="2">OATase</shortName>
        </alternativeName>
        <alternativeName>
            <fullName evidence="2">Ornithine transacetylase</fullName>
        </alternativeName>
    </domain>
    <domain>
        <recommendedName>
            <fullName evidence="2">Amino-acid acetyltransferase</fullName>
            <ecNumber evidence="2">2.3.1.1</ecNumber>
        </recommendedName>
        <alternativeName>
            <fullName evidence="2">N-acetylglutamate synthase</fullName>
            <shortName evidence="2">AGSase</shortName>
        </alternativeName>
    </domain>
    <component>
        <recommendedName>
            <fullName evidence="2">Arginine biosynthesis bifunctional protein ArgJ alpha chain</fullName>
        </recommendedName>
    </component>
    <component>
        <recommendedName>
            <fullName evidence="2">Arginine biosynthesis bifunctional protein ArgJ beta chain</fullName>
        </recommendedName>
    </component>
</protein>
<organism evidence="3 4">
    <name type="scientific">Nocardiopsis algeriensis</name>
    <dbReference type="NCBI Taxonomy" id="1478215"/>
    <lineage>
        <taxon>Bacteria</taxon>
        <taxon>Bacillati</taxon>
        <taxon>Actinomycetota</taxon>
        <taxon>Actinomycetes</taxon>
        <taxon>Streptosporangiales</taxon>
        <taxon>Nocardiopsidaceae</taxon>
        <taxon>Nocardiopsis</taxon>
    </lineage>
</organism>
<comment type="pathway">
    <text evidence="2">Amino-acid biosynthesis; L-arginine biosynthesis; L-ornithine and N-acetyl-L-glutamate from L-glutamate and N(2)-acetyl-L-ornithine (cyclic): step 1/1.</text>
</comment>
<dbReference type="PANTHER" id="PTHR23100">
    <property type="entry name" value="ARGININE BIOSYNTHESIS BIFUNCTIONAL PROTEIN ARGJ"/>
    <property type="match status" value="1"/>
</dbReference>
<keyword evidence="2" id="KW-0028">Amino-acid biosynthesis</keyword>
<feature type="binding site" evidence="2">
    <location>
        <position position="168"/>
    </location>
    <ligand>
        <name>substrate</name>
    </ligand>
</feature>
<feature type="binding site" evidence="2">
    <location>
        <position position="176"/>
    </location>
    <ligand>
        <name>substrate</name>
    </ligand>
</feature>
<keyword evidence="2" id="KW-0963">Cytoplasm</keyword>
<gene>
    <name evidence="2" type="primary">argJ</name>
    <name evidence="3" type="ORF">FHS13_001310</name>
</gene>
<feature type="active site" description="Nucleophile" evidence="2">
    <location>
        <position position="176"/>
    </location>
</feature>
<proteinExistence type="inferred from homology"/>
<reference evidence="3 4" key="1">
    <citation type="submission" date="2020-08" db="EMBL/GenBank/DDBJ databases">
        <title>Genomic Encyclopedia of Type Strains, Phase III (KMG-III): the genomes of soil and plant-associated and newly described type strains.</title>
        <authorList>
            <person name="Whitman W."/>
        </authorList>
    </citation>
    <scope>NUCLEOTIDE SEQUENCE [LARGE SCALE GENOMIC DNA]</scope>
    <source>
        <strain evidence="3 4">CECT 8712</strain>
    </source>
</reference>
<evidence type="ECO:0000313" key="3">
    <source>
        <dbReference type="EMBL" id="MBB6119375.1"/>
    </source>
</evidence>
<sequence>MSVTAPLGFRAAGVSAGIGPEGALDVAVVVNDGPSRAAGAVLGSGENQAAPALWTRQVVAGGRVRAAVLNSGCANTGTGHLGFQDAHALAEHTAGRLGDSAAEIALCAAGPVGVRPPLEELRGGVTAAIAELSRSGGLAAADAVRTTDTVAKIAFRRGGGYTLGAMAKGPDPSLSTGLCVLTTDADLTADQCQELLAAAAAATLAPLTGSNDTVLLMASGAGGTAPRPEDFAALLTEVCADLAAQIDADPATMHKRGQNP</sequence>
<name>A0A841IRY1_9ACTN</name>
<dbReference type="SUPFAM" id="SSF56266">
    <property type="entry name" value="DmpA/ArgJ-like"/>
    <property type="match status" value="1"/>
</dbReference>
<dbReference type="GO" id="GO:0004358">
    <property type="term" value="F:L-glutamate N-acetyltransferase activity, acting on acetyl-L-ornithine as donor"/>
    <property type="evidence" value="ECO:0007669"/>
    <property type="project" value="UniProtKB-UniRule"/>
</dbReference>
<dbReference type="PANTHER" id="PTHR23100:SF0">
    <property type="entry name" value="ARGININE BIOSYNTHESIS BIFUNCTIONAL PROTEIN ARGJ, MITOCHONDRIAL"/>
    <property type="match status" value="1"/>
</dbReference>
<comment type="function">
    <text evidence="2">Catalyzes two activities which are involved in the cyclic version of arginine biosynthesis: the synthesis of N-acetylglutamate from glutamate and acetyl-CoA as the acetyl donor, and of ornithine by transacetylation between N(2)-acetylornithine and glutamate.</text>
</comment>
<dbReference type="HAMAP" id="MF_01106">
    <property type="entry name" value="ArgJ"/>
    <property type="match status" value="1"/>
</dbReference>
<dbReference type="EC" id="2.3.1.35" evidence="2"/>
<dbReference type="Gene3D" id="3.60.70.12">
    <property type="entry name" value="L-amino peptidase D-ALA esterase/amidase"/>
    <property type="match status" value="1"/>
</dbReference>
<dbReference type="AlphaFoldDB" id="A0A841IRY1"/>
<dbReference type="GO" id="GO:0006592">
    <property type="term" value="P:ornithine biosynthetic process"/>
    <property type="evidence" value="ECO:0007669"/>
    <property type="project" value="TreeGrafter"/>
</dbReference>
<dbReference type="EC" id="2.3.1.1" evidence="2"/>
<feature type="binding site" evidence="2">
    <location>
        <position position="146"/>
    </location>
    <ligand>
        <name>substrate</name>
    </ligand>
</feature>
<feature type="site" description="Involved in the stabilization of negative charge on the oxyanion by the formation of the oxyanion hole" evidence="2">
    <location>
        <position position="110"/>
    </location>
</feature>
<evidence type="ECO:0000256" key="2">
    <source>
        <dbReference type="HAMAP-Rule" id="MF_01106"/>
    </source>
</evidence>
<comment type="similarity">
    <text evidence="2">Belongs to the ArgJ family.</text>
</comment>
<feature type="chain" id="PRO_5033192979" description="Arginine biosynthesis bifunctional protein ArgJ alpha chain" evidence="2">
    <location>
        <begin position="1"/>
        <end position="175"/>
    </location>
</feature>
<comment type="pathway">
    <text evidence="2">Amino-acid biosynthesis; L-arginine biosynthesis; N(2)-acetyl-L-ornithine from L-glutamate: step 1/4.</text>
</comment>
<comment type="caution">
    <text evidence="2">Lacks conserved residue(s) required for the propagation of feature annotation.</text>
</comment>
<keyword evidence="2" id="KW-0511">Multifunctional enzyme</keyword>
<evidence type="ECO:0000256" key="1">
    <source>
        <dbReference type="ARBA" id="ARBA00011475"/>
    </source>
</evidence>
<keyword evidence="2" id="KW-0068">Autocatalytic cleavage</keyword>
<keyword evidence="4" id="KW-1185">Reference proteome</keyword>
<comment type="subunit">
    <text evidence="1 2">Heterotetramer of two alpha and two beta chains.</text>
</comment>
<keyword evidence="2" id="KW-0055">Arginine biosynthesis</keyword>
<dbReference type="InterPro" id="IPR002813">
    <property type="entry name" value="Arg_biosynth_ArgJ"/>
</dbReference>
<comment type="caution">
    <text evidence="3">The sequence shown here is derived from an EMBL/GenBank/DDBJ whole genome shotgun (WGS) entry which is preliminary data.</text>
</comment>
<dbReference type="EMBL" id="JACHJO010000003">
    <property type="protein sequence ID" value="MBB6119375.1"/>
    <property type="molecule type" value="Genomic_DNA"/>
</dbReference>
<feature type="chain" id="PRO_5033192980" description="Arginine biosynthesis bifunctional protein ArgJ beta chain" evidence="2">
    <location>
        <begin position="176"/>
        <end position="260"/>
    </location>
</feature>
<keyword evidence="2 3" id="KW-0808">Transferase</keyword>
<dbReference type="Pfam" id="PF01960">
    <property type="entry name" value="ArgJ"/>
    <property type="match status" value="1"/>
</dbReference>
<dbReference type="RefSeq" id="WP_184289073.1">
    <property type="nucleotide sequence ID" value="NZ_JACHJO010000003.1"/>
</dbReference>